<dbReference type="RefSeq" id="WP_302053985.1">
    <property type="nucleotide sequence ID" value="NZ_JAMLDX010000009.1"/>
</dbReference>
<dbReference type="GO" id="GO:0016787">
    <property type="term" value="F:hydrolase activity"/>
    <property type="evidence" value="ECO:0007669"/>
    <property type="project" value="UniProtKB-KW"/>
</dbReference>
<keyword evidence="6 8" id="KW-0460">Magnesium</keyword>
<dbReference type="InterPro" id="IPR002716">
    <property type="entry name" value="PIN_dom"/>
</dbReference>
<proteinExistence type="inferred from homology"/>
<feature type="domain" description="PIN" evidence="9">
    <location>
        <begin position="4"/>
        <end position="122"/>
    </location>
</feature>
<dbReference type="SUPFAM" id="SSF88723">
    <property type="entry name" value="PIN domain-like"/>
    <property type="match status" value="1"/>
</dbReference>
<keyword evidence="11" id="KW-1185">Reference proteome</keyword>
<dbReference type="CDD" id="cd09871">
    <property type="entry name" value="PIN_MtVapC28-VapC30-like"/>
    <property type="match status" value="1"/>
</dbReference>
<keyword evidence="2 8" id="KW-1277">Toxin-antitoxin system</keyword>
<dbReference type="EC" id="3.1.-.-" evidence="8"/>
<comment type="cofactor">
    <cofactor evidence="1 8">
        <name>Mg(2+)</name>
        <dbReference type="ChEBI" id="CHEBI:18420"/>
    </cofactor>
</comment>
<dbReference type="Pfam" id="PF01850">
    <property type="entry name" value="PIN"/>
    <property type="match status" value="1"/>
</dbReference>
<gene>
    <name evidence="8" type="primary">vapC</name>
    <name evidence="10" type="ORF">M9978_12765</name>
</gene>
<evidence type="ECO:0000256" key="7">
    <source>
        <dbReference type="ARBA" id="ARBA00038093"/>
    </source>
</evidence>
<evidence type="ECO:0000256" key="3">
    <source>
        <dbReference type="ARBA" id="ARBA00022722"/>
    </source>
</evidence>
<evidence type="ECO:0000259" key="9">
    <source>
        <dbReference type="Pfam" id="PF01850"/>
    </source>
</evidence>
<dbReference type="PANTHER" id="PTHR33653">
    <property type="entry name" value="RIBONUCLEASE VAPC2"/>
    <property type="match status" value="1"/>
</dbReference>
<keyword evidence="8" id="KW-0800">Toxin</keyword>
<dbReference type="GO" id="GO:0090729">
    <property type="term" value="F:toxin activity"/>
    <property type="evidence" value="ECO:0007669"/>
    <property type="project" value="UniProtKB-KW"/>
</dbReference>
<keyword evidence="4 8" id="KW-0479">Metal-binding</keyword>
<evidence type="ECO:0000256" key="2">
    <source>
        <dbReference type="ARBA" id="ARBA00022649"/>
    </source>
</evidence>
<dbReference type="GO" id="GO:0004540">
    <property type="term" value="F:RNA nuclease activity"/>
    <property type="evidence" value="ECO:0007669"/>
    <property type="project" value="InterPro"/>
</dbReference>
<accession>A0A9X2HRK2</accession>
<evidence type="ECO:0000256" key="8">
    <source>
        <dbReference type="HAMAP-Rule" id="MF_00265"/>
    </source>
</evidence>
<dbReference type="PANTHER" id="PTHR33653:SF1">
    <property type="entry name" value="RIBONUCLEASE VAPC2"/>
    <property type="match status" value="1"/>
</dbReference>
<dbReference type="Proteomes" id="UP001139451">
    <property type="component" value="Unassembled WGS sequence"/>
</dbReference>
<evidence type="ECO:0000313" key="11">
    <source>
        <dbReference type="Proteomes" id="UP001139451"/>
    </source>
</evidence>
<protein>
    <recommendedName>
        <fullName evidence="8">Ribonuclease VapC</fullName>
        <shortName evidence="8">RNase VapC</shortName>
        <ecNumber evidence="8">3.1.-.-</ecNumber>
    </recommendedName>
    <alternativeName>
        <fullName evidence="8">Toxin VapC</fullName>
    </alternativeName>
</protein>
<dbReference type="EMBL" id="JAMLDX010000009">
    <property type="protein sequence ID" value="MCP3731300.1"/>
    <property type="molecule type" value="Genomic_DNA"/>
</dbReference>
<evidence type="ECO:0000256" key="5">
    <source>
        <dbReference type="ARBA" id="ARBA00022801"/>
    </source>
</evidence>
<dbReference type="InterPro" id="IPR050556">
    <property type="entry name" value="Type_II_TA_system_RNase"/>
</dbReference>
<dbReference type="GO" id="GO:0000287">
    <property type="term" value="F:magnesium ion binding"/>
    <property type="evidence" value="ECO:0007669"/>
    <property type="project" value="UniProtKB-UniRule"/>
</dbReference>
<dbReference type="Gene3D" id="3.40.50.1010">
    <property type="entry name" value="5'-nuclease"/>
    <property type="match status" value="1"/>
</dbReference>
<feature type="binding site" evidence="8">
    <location>
        <position position="97"/>
    </location>
    <ligand>
        <name>Mg(2+)</name>
        <dbReference type="ChEBI" id="CHEBI:18420"/>
    </ligand>
</feature>
<organism evidence="10 11">
    <name type="scientific">Sphingomonas tagetis</name>
    <dbReference type="NCBI Taxonomy" id="2949092"/>
    <lineage>
        <taxon>Bacteria</taxon>
        <taxon>Pseudomonadati</taxon>
        <taxon>Pseudomonadota</taxon>
        <taxon>Alphaproteobacteria</taxon>
        <taxon>Sphingomonadales</taxon>
        <taxon>Sphingomonadaceae</taxon>
        <taxon>Sphingomonas</taxon>
    </lineage>
</organism>
<comment type="caution">
    <text evidence="10">The sequence shown here is derived from an EMBL/GenBank/DDBJ whole genome shotgun (WGS) entry which is preliminary data.</text>
</comment>
<dbReference type="AlphaFoldDB" id="A0A9X2HRK2"/>
<keyword evidence="3 8" id="KW-0540">Nuclease</keyword>
<dbReference type="HAMAP" id="MF_00265">
    <property type="entry name" value="VapC_Nob1"/>
    <property type="match status" value="1"/>
</dbReference>
<evidence type="ECO:0000313" key="10">
    <source>
        <dbReference type="EMBL" id="MCP3731300.1"/>
    </source>
</evidence>
<evidence type="ECO:0000256" key="1">
    <source>
        <dbReference type="ARBA" id="ARBA00001946"/>
    </source>
</evidence>
<evidence type="ECO:0000256" key="6">
    <source>
        <dbReference type="ARBA" id="ARBA00022842"/>
    </source>
</evidence>
<keyword evidence="5 8" id="KW-0378">Hydrolase</keyword>
<dbReference type="InterPro" id="IPR022907">
    <property type="entry name" value="VapC_family"/>
</dbReference>
<reference evidence="10" key="1">
    <citation type="submission" date="2022-05" db="EMBL/GenBank/DDBJ databases">
        <title>Sphingomonas sp. strain MG17 Genome sequencing and assembly.</title>
        <authorList>
            <person name="Kim I."/>
        </authorList>
    </citation>
    <scope>NUCLEOTIDE SEQUENCE</scope>
    <source>
        <strain evidence="10">MG17</strain>
    </source>
</reference>
<feature type="binding site" evidence="8">
    <location>
        <position position="5"/>
    </location>
    <ligand>
        <name>Mg(2+)</name>
        <dbReference type="ChEBI" id="CHEBI:18420"/>
    </ligand>
</feature>
<evidence type="ECO:0000256" key="4">
    <source>
        <dbReference type="ARBA" id="ARBA00022723"/>
    </source>
</evidence>
<sequence>MNAIDTSALMTIVLDEPDAASCIDVLEAEDDIVISAATVAEALIVAGRRNVEPEVRRLIDGLGFEIVDVTSATALRVAEIHARWGKGIHRAALNFGDCFAYDLARERGCPLLFVGNDFAQTDIERAG</sequence>
<comment type="function">
    <text evidence="8">Toxic component of a toxin-antitoxin (TA) system. An RNase.</text>
</comment>
<name>A0A9X2HRK2_9SPHN</name>
<dbReference type="InterPro" id="IPR029060">
    <property type="entry name" value="PIN-like_dom_sf"/>
</dbReference>
<comment type="similarity">
    <text evidence="7 8">Belongs to the PINc/VapC protein family.</text>
</comment>